<accession>A0ABQ0F8H5</accession>
<gene>
    <name evidence="9" type="ORF">APTSU1_001081200</name>
</gene>
<dbReference type="Proteomes" id="UP001623349">
    <property type="component" value="Unassembled WGS sequence"/>
</dbReference>
<evidence type="ECO:0000256" key="2">
    <source>
        <dbReference type="ARBA" id="ARBA00009368"/>
    </source>
</evidence>
<evidence type="ECO:0000256" key="5">
    <source>
        <dbReference type="ARBA" id="ARBA00023242"/>
    </source>
</evidence>
<feature type="compositionally biased region" description="Basic residues" evidence="7">
    <location>
        <begin position="148"/>
        <end position="159"/>
    </location>
</feature>
<feature type="compositionally biased region" description="Polar residues" evidence="7">
    <location>
        <begin position="233"/>
        <end position="244"/>
    </location>
</feature>
<feature type="region of interest" description="Disordered" evidence="7">
    <location>
        <begin position="206"/>
        <end position="306"/>
    </location>
</feature>
<name>A0ABQ0F8H5_APOSI</name>
<feature type="region of interest" description="Disordered" evidence="7">
    <location>
        <begin position="101"/>
        <end position="128"/>
    </location>
</feature>
<keyword evidence="3" id="KW-0805">Transcription regulation</keyword>
<proteinExistence type="inferred from homology"/>
<feature type="compositionally biased region" description="Low complexity" evidence="7">
    <location>
        <begin position="112"/>
        <end position="126"/>
    </location>
</feature>
<evidence type="ECO:0000256" key="6">
    <source>
        <dbReference type="SAM" id="Coils"/>
    </source>
</evidence>
<evidence type="ECO:0000259" key="8">
    <source>
        <dbReference type="SMART" id="SM01370"/>
    </source>
</evidence>
<dbReference type="Pfam" id="PF04658">
    <property type="entry name" value="TAFII55_N"/>
    <property type="match status" value="1"/>
</dbReference>
<dbReference type="InterPro" id="IPR037817">
    <property type="entry name" value="TAF7"/>
</dbReference>
<keyword evidence="10" id="KW-1185">Reference proteome</keyword>
<keyword evidence="4" id="KW-0804">Transcription</keyword>
<feature type="coiled-coil region" evidence="6">
    <location>
        <begin position="333"/>
        <end position="390"/>
    </location>
</feature>
<evidence type="ECO:0000256" key="1">
    <source>
        <dbReference type="ARBA" id="ARBA00004123"/>
    </source>
</evidence>
<evidence type="ECO:0000256" key="3">
    <source>
        <dbReference type="ARBA" id="ARBA00023015"/>
    </source>
</evidence>
<feature type="region of interest" description="Disordered" evidence="7">
    <location>
        <begin position="147"/>
        <end position="179"/>
    </location>
</feature>
<evidence type="ECO:0000256" key="4">
    <source>
        <dbReference type="ARBA" id="ARBA00023163"/>
    </source>
</evidence>
<comment type="caution">
    <text evidence="9">The sequence shown here is derived from an EMBL/GenBank/DDBJ whole genome shotgun (WGS) entry which is preliminary data.</text>
</comment>
<keyword evidence="5" id="KW-0539">Nucleus</keyword>
<protein>
    <submittedName>
        <fullName evidence="9">Taf7l2</fullName>
    </submittedName>
</protein>
<comment type="similarity">
    <text evidence="2">Belongs to the TAF7 family.</text>
</comment>
<evidence type="ECO:0000256" key="7">
    <source>
        <dbReference type="SAM" id="MobiDB-lite"/>
    </source>
</evidence>
<evidence type="ECO:0000313" key="9">
    <source>
        <dbReference type="EMBL" id="GAB1295578.1"/>
    </source>
</evidence>
<dbReference type="PANTHER" id="PTHR12228">
    <property type="entry name" value="TRANSCRIPTION INITIATION FACTOR TFIID 55 KD SUBUNIT-RELATED"/>
    <property type="match status" value="1"/>
</dbReference>
<dbReference type="EMBL" id="BAAFST010000010">
    <property type="protein sequence ID" value="GAB1295578.1"/>
    <property type="molecule type" value="Genomic_DNA"/>
</dbReference>
<organism evidence="9 10">
    <name type="scientific">Apodemus speciosus</name>
    <name type="common">Large Japanese field mouse</name>
    <dbReference type="NCBI Taxonomy" id="105296"/>
    <lineage>
        <taxon>Eukaryota</taxon>
        <taxon>Metazoa</taxon>
        <taxon>Chordata</taxon>
        <taxon>Craniata</taxon>
        <taxon>Vertebrata</taxon>
        <taxon>Euteleostomi</taxon>
        <taxon>Mammalia</taxon>
        <taxon>Eutheria</taxon>
        <taxon>Euarchontoglires</taxon>
        <taxon>Glires</taxon>
        <taxon>Rodentia</taxon>
        <taxon>Myomorpha</taxon>
        <taxon>Muroidea</taxon>
        <taxon>Muridae</taxon>
        <taxon>Murinae</taxon>
        <taxon>Apodemus</taxon>
    </lineage>
</organism>
<feature type="domain" description="TAFII55 protein conserved region" evidence="8">
    <location>
        <begin position="12"/>
        <end position="196"/>
    </location>
</feature>
<evidence type="ECO:0000313" key="10">
    <source>
        <dbReference type="Proteomes" id="UP001623349"/>
    </source>
</evidence>
<dbReference type="CDD" id="cd08047">
    <property type="entry name" value="TAF7"/>
    <property type="match status" value="1"/>
</dbReference>
<sequence>MSKNQAELPQELENQFILRLPPEHASAVRKLLRSGDAAAVRERLRIDLSPDSRRAVVQVDDVSLSAIMVDLPCVIESLKTHDRKTFYKTADVSQVLLCRARHGRGRPSPEEAATTTTMTSAGAAVAGNGRDAEEKYAWAHGITPPLKNVRKRRFRKPTKKPPDARQKDEGGSGHMDAKDVEKEVKRLLRSDAEAISSRWEVVVDEETKAVRSQTRATPRRPPPSEGGGRTASACATPQSTADDSSSGRDDQGNEEEEEQEEEEKEEEVGEEEVEDEEDEETEEEEEEEEMEEEEEEDSEEDLERELQAKFMEFSLCKADESSSSVILGMQKLIHSKERKLQEIQGKAQRQKDLLRKLENRTLKSHFQSVLEQLKLQEKQKYEQILFLQEQLKYFLKK</sequence>
<feature type="compositionally biased region" description="Acidic residues" evidence="7">
    <location>
        <begin position="252"/>
        <end position="303"/>
    </location>
</feature>
<dbReference type="InterPro" id="IPR006751">
    <property type="entry name" value="TAFII55_prot_cons_reg"/>
</dbReference>
<feature type="compositionally biased region" description="Basic and acidic residues" evidence="7">
    <location>
        <begin position="160"/>
        <end position="179"/>
    </location>
</feature>
<dbReference type="PANTHER" id="PTHR12228:SF8">
    <property type="entry name" value="TRANSCRIPTION INITIATION FACTOR TFIID SUBUNIT 7-LIKE"/>
    <property type="match status" value="1"/>
</dbReference>
<comment type="subcellular location">
    <subcellularLocation>
        <location evidence="1">Nucleus</location>
    </subcellularLocation>
</comment>
<reference evidence="9 10" key="1">
    <citation type="submission" date="2024-08" db="EMBL/GenBank/DDBJ databases">
        <title>The draft genome of Apodemus speciosus.</title>
        <authorList>
            <person name="Nabeshima K."/>
            <person name="Suzuki S."/>
            <person name="Onuma M."/>
        </authorList>
    </citation>
    <scope>NUCLEOTIDE SEQUENCE [LARGE SCALE GENOMIC DNA]</scope>
    <source>
        <strain evidence="9">IB14-021</strain>
    </source>
</reference>
<dbReference type="SMART" id="SM01370">
    <property type="entry name" value="TAFII55_N"/>
    <property type="match status" value="1"/>
</dbReference>
<keyword evidence="6" id="KW-0175">Coiled coil</keyword>